<dbReference type="InterPro" id="IPR002559">
    <property type="entry name" value="Transposase_11"/>
</dbReference>
<dbReference type="GO" id="GO:0006313">
    <property type="term" value="P:DNA transposition"/>
    <property type="evidence" value="ECO:0007669"/>
    <property type="project" value="InterPro"/>
</dbReference>
<dbReference type="GO" id="GO:0003677">
    <property type="term" value="F:DNA binding"/>
    <property type="evidence" value="ECO:0007669"/>
    <property type="project" value="InterPro"/>
</dbReference>
<organism evidence="3 4">
    <name type="scientific">Donghicola eburneus</name>
    <dbReference type="NCBI Taxonomy" id="393278"/>
    <lineage>
        <taxon>Bacteria</taxon>
        <taxon>Pseudomonadati</taxon>
        <taxon>Pseudomonadota</taxon>
        <taxon>Alphaproteobacteria</taxon>
        <taxon>Rhodobacterales</taxon>
        <taxon>Roseobacteraceae</taxon>
        <taxon>Donghicola</taxon>
    </lineage>
</organism>
<evidence type="ECO:0000313" key="4">
    <source>
        <dbReference type="Proteomes" id="UP000184085"/>
    </source>
</evidence>
<feature type="domain" description="Transposase InsH N-terminal" evidence="2">
    <location>
        <begin position="18"/>
        <end position="115"/>
    </location>
</feature>
<dbReference type="AlphaFoldDB" id="A0A1M4N2S9"/>
<evidence type="ECO:0000313" key="3">
    <source>
        <dbReference type="EMBL" id="SCM68318.1"/>
    </source>
</evidence>
<feature type="domain" description="Transposase IS4-like" evidence="1">
    <location>
        <begin position="280"/>
        <end position="402"/>
    </location>
</feature>
<dbReference type="GO" id="GO:0004803">
    <property type="term" value="F:transposase activity"/>
    <property type="evidence" value="ECO:0007669"/>
    <property type="project" value="InterPro"/>
</dbReference>
<name>A0A1M4N2S9_9RHOB</name>
<reference evidence="4" key="1">
    <citation type="submission" date="2016-09" db="EMBL/GenBank/DDBJ databases">
        <authorList>
            <person name="Wibberg D."/>
        </authorList>
    </citation>
    <scope>NUCLEOTIDE SEQUENCE [LARGE SCALE GENOMIC DNA]</scope>
</reference>
<keyword evidence="4" id="KW-1185">Reference proteome</keyword>
<dbReference type="NCBIfam" id="NF033578">
    <property type="entry name" value="transpos_IS5_1"/>
    <property type="match status" value="1"/>
</dbReference>
<evidence type="ECO:0000259" key="1">
    <source>
        <dbReference type="Pfam" id="PF01609"/>
    </source>
</evidence>
<dbReference type="Pfam" id="PF05598">
    <property type="entry name" value="DUF772"/>
    <property type="match status" value="1"/>
</dbReference>
<protein>
    <submittedName>
        <fullName evidence="3">Putative DDE transposase</fullName>
    </submittedName>
</protein>
<dbReference type="EMBL" id="FMJB01000055">
    <property type="protein sequence ID" value="SCM68318.1"/>
    <property type="molecule type" value="Genomic_DNA"/>
</dbReference>
<sequence length="448" mass="50920">MKHRDRATEQDDLLRPRLVDMIDMRHELVKLSELIDWEWFEREWAEFFPSKEGRPATHPRLVAGLMYLQHVYRLADDAVVARWVENPYFQHFTGETFFQHKPPIHPSSLSRWRDRIGEEGAEWLLTKTIEAGRAAGTVDDTSLKRVAVDTTVMEKDISHPTDAKLYEKARQKLVALAREGGLSLRQSYARKSPRLAQQVGRYAHARQFKRMRMALRTLKGYTGRVLRDIRRQIDAISQGAFRERVLDTLVLVSQLLHQTPKSKGKIYALHAPEVDCISKGKARVRYEFGTKVSIATTIAEGFVVGMRAMSGNPYDGHTLAEALEQVETLTDQRPDLAVVDRGYRGHGVEKTMVLISGQRRGLTPSLKTLLRRRSAIEPEIGHMKADGRLARCPLKGTSGDAIFAVLCGCGHNIRKILAHLRALYRAIITWVLAEIFWPELKNPGHQAA</sequence>
<dbReference type="PANTHER" id="PTHR33803:SF3">
    <property type="entry name" value="BLL1974 PROTEIN"/>
    <property type="match status" value="1"/>
</dbReference>
<dbReference type="Pfam" id="PF01609">
    <property type="entry name" value="DDE_Tnp_1"/>
    <property type="match status" value="1"/>
</dbReference>
<dbReference type="RefSeq" id="WP_072706945.1">
    <property type="nucleotide sequence ID" value="NZ_FMJB01000055.1"/>
</dbReference>
<proteinExistence type="predicted"/>
<dbReference type="PANTHER" id="PTHR33803">
    <property type="entry name" value="IS1478 TRANSPOSASE"/>
    <property type="match status" value="1"/>
</dbReference>
<dbReference type="InterPro" id="IPR047710">
    <property type="entry name" value="Transpos_IS5-like"/>
</dbReference>
<dbReference type="Proteomes" id="UP000184085">
    <property type="component" value="Unassembled WGS sequence"/>
</dbReference>
<gene>
    <name evidence="3" type="ORF">KARMA_2535</name>
</gene>
<dbReference type="InterPro" id="IPR008490">
    <property type="entry name" value="Transposase_InsH_N"/>
</dbReference>
<evidence type="ECO:0000259" key="2">
    <source>
        <dbReference type="Pfam" id="PF05598"/>
    </source>
</evidence>
<accession>A0A1M4N2S9</accession>